<dbReference type="Gene3D" id="2.30.110.10">
    <property type="entry name" value="Electron Transport, Fmn-binding Protein, Chain A"/>
    <property type="match status" value="1"/>
</dbReference>
<reference evidence="1 2" key="1">
    <citation type="submission" date="2018-05" db="EMBL/GenBank/DDBJ databases">
        <title>Genomic Encyclopedia of Archaeal and Bacterial Type Strains, Phase II (KMG-II): from individual species to whole genera.</title>
        <authorList>
            <person name="Goeker M."/>
        </authorList>
    </citation>
    <scope>NUCLEOTIDE SEQUENCE [LARGE SCALE GENOMIC DNA]</scope>
    <source>
        <strain evidence="1 2">DSM 45184</strain>
    </source>
</reference>
<sequence length="159" mass="17827">MSLSRRWRRWMYRGARPNRLARLLNRIAGVQHSTGFLGPPGWVVLEVTGRVSGRTVGFPLVIADHDGERYLVSMLGENANWVANVRAANGEAVLRHGRRRQVRLVELPVAERASILRRYLAVAPGARAHFPVHPQQPLAQFEAIAAGYPVFRITTRPGH</sequence>
<evidence type="ECO:0000313" key="2">
    <source>
        <dbReference type="Proteomes" id="UP000245697"/>
    </source>
</evidence>
<protein>
    <submittedName>
        <fullName evidence="1">Deazaflavin-dependent oxidoreductase (Nitroreductase family)</fullName>
    </submittedName>
</protein>
<comment type="caution">
    <text evidence="1">The sequence shown here is derived from an EMBL/GenBank/DDBJ whole genome shotgun (WGS) entry which is preliminary data.</text>
</comment>
<dbReference type="Pfam" id="PF04075">
    <property type="entry name" value="F420H2_quin_red"/>
    <property type="match status" value="1"/>
</dbReference>
<name>A0A316E8G5_9ACTN</name>
<dbReference type="AlphaFoldDB" id="A0A316E8G5"/>
<dbReference type="InterPro" id="IPR012349">
    <property type="entry name" value="Split_barrel_FMN-bd"/>
</dbReference>
<dbReference type="GO" id="GO:0016491">
    <property type="term" value="F:oxidoreductase activity"/>
    <property type="evidence" value="ECO:0007669"/>
    <property type="project" value="InterPro"/>
</dbReference>
<proteinExistence type="predicted"/>
<keyword evidence="2" id="KW-1185">Reference proteome</keyword>
<dbReference type="EMBL" id="QGGR01000065">
    <property type="protein sequence ID" value="PWK26285.1"/>
    <property type="molecule type" value="Genomic_DNA"/>
</dbReference>
<dbReference type="InterPro" id="IPR004378">
    <property type="entry name" value="F420H2_quin_Rdtase"/>
</dbReference>
<gene>
    <name evidence="1" type="ORF">BC793_1653</name>
</gene>
<dbReference type="RefSeq" id="WP_239170768.1">
    <property type="nucleotide sequence ID" value="NZ_BONA01000128.1"/>
</dbReference>
<dbReference type="Proteomes" id="UP000245697">
    <property type="component" value="Unassembled WGS sequence"/>
</dbReference>
<organism evidence="1 2">
    <name type="scientific">Actinoplanes xinjiangensis</name>
    <dbReference type="NCBI Taxonomy" id="512350"/>
    <lineage>
        <taxon>Bacteria</taxon>
        <taxon>Bacillati</taxon>
        <taxon>Actinomycetota</taxon>
        <taxon>Actinomycetes</taxon>
        <taxon>Micromonosporales</taxon>
        <taxon>Micromonosporaceae</taxon>
        <taxon>Actinoplanes</taxon>
    </lineage>
</organism>
<evidence type="ECO:0000313" key="1">
    <source>
        <dbReference type="EMBL" id="PWK26285.1"/>
    </source>
</evidence>
<accession>A0A316E8G5</accession>